<dbReference type="EMBL" id="JADCKC010000001">
    <property type="protein sequence ID" value="MBE5037092.1"/>
    <property type="molecule type" value="Genomic_DNA"/>
</dbReference>
<organism evidence="1 2">
    <name type="scientific">Gemmiger gallinarum</name>
    <dbReference type="NCBI Taxonomy" id="2779354"/>
    <lineage>
        <taxon>Bacteria</taxon>
        <taxon>Bacillati</taxon>
        <taxon>Bacillota</taxon>
        <taxon>Clostridia</taxon>
        <taxon>Eubacteriales</taxon>
        <taxon>Gemmiger</taxon>
    </lineage>
</organism>
<dbReference type="RefSeq" id="WP_193500347.1">
    <property type="nucleotide sequence ID" value="NZ_JADCKC010000001.1"/>
</dbReference>
<evidence type="ECO:0000313" key="2">
    <source>
        <dbReference type="Proteomes" id="UP000768567"/>
    </source>
</evidence>
<gene>
    <name evidence="1" type="ORF">INF35_04760</name>
</gene>
<evidence type="ECO:0000313" key="1">
    <source>
        <dbReference type="EMBL" id="MBE5037092.1"/>
    </source>
</evidence>
<sequence>MEQAMEQRMANRIPWQSSDPAAILRVGERSALTLHRYNRDAAQLVRVGLDRNPFAAVLLNRLLLRRHLIAEDLTDTLIDVCLKALADAESQGGVEDALDLAPLCAALIFLGQREQAARALTLCRQACPDIEKGIEFSHKLRRLVCVEADSAFLFQIEMLNLFYRTFPLMWNEQILYHYGLELPTGGHCPAALASLIHQAAQDLSYRYLNNLFVLLIDLSPADAGLDPVAVTEQAFSVRSAEIFRALLFCRKIFPQDVDGLTRWWAILQQHWEDQNAWWQQLRGWFTLYYVSRSIRLEPNRAARLLDQYPKLLPPPEKTFQKTSRVVQRTLAVLFFEPGDVLIRYVRWCEAYNPFAYHVGEERTPFFYPDWKLDMDRAFRFQCSQGRTGQELVYLYMNTFARCNFNLHYLGRILLLDPELRPNQYGTVTVEQLFSAYPISAELVHQGNNYFMQPLNVRAQDPSLLLVPPDWVREHQALLDSSFPNGSRLPCVVFRLDSASGRAYAKPKPDQEQSAVALQHSWQEFDAFCSRLQQIADTGQFDLLVNREIQRLGIPKKLPFPQLIRIQRLAVACCTALLSTPGQARYFVLMFNNLHRGRLNQYRFPSQNARRRISTFVDRQLFSDCRALWQKIREIHPEWDELLFVYLNTPFKMCVSLGELVRLYFPSDSQRLDLLPLFQSPYPYWFAGVVEGRLTAEESPLNCECLVLRPLEFSSGPSKWRESFLYPISGPDDEIPTGDTLYAFRIGSYCPGERYFILEELAPAEDRRRIAPKAVFMEALEKASCTATLDPVVRRDLSLPAGALTWEDRTEVLTMTLQGLYLRGGDAAAMEEFLKAMGPNNPWPDAPDTGKNEWALDYSRNSLLNGLVYLLSQRQELGISLHIYFSSVLRAVLPLNRLLSAYIRAGHSLLLLPEHMKCHPLTLYFDPAGTHTSGFRVGVWQLQSAEPSSGKLITRVVGYDCESDCLILRADASDGS</sequence>
<keyword evidence="2" id="KW-1185">Reference proteome</keyword>
<dbReference type="Proteomes" id="UP000768567">
    <property type="component" value="Unassembled WGS sequence"/>
</dbReference>
<comment type="caution">
    <text evidence="1">The sequence shown here is derived from an EMBL/GenBank/DDBJ whole genome shotgun (WGS) entry which is preliminary data.</text>
</comment>
<reference evidence="1 2" key="1">
    <citation type="submission" date="2020-10" db="EMBL/GenBank/DDBJ databases">
        <title>ChiBAC.</title>
        <authorList>
            <person name="Zenner C."/>
            <person name="Hitch T.C.A."/>
            <person name="Clavel T."/>
        </authorList>
    </citation>
    <scope>NUCLEOTIDE SEQUENCE [LARGE SCALE GENOMIC DNA]</scope>
    <source>
        <strain evidence="1 2">DSM 109015</strain>
    </source>
</reference>
<protein>
    <submittedName>
        <fullName evidence="1">Uncharacterized protein</fullName>
    </submittedName>
</protein>
<accession>A0ABR9R2D0</accession>
<name>A0ABR9R2D0_9FIRM</name>
<proteinExistence type="predicted"/>